<sequence length="177" mass="20641">MSLATIYLDSIKKRFMTYKMLGDQTLARLNEEQLHWQPDGSCNSIYLIIKHMSGNMLSRWTDFLTSDGEKPWRNRDTEFNEQTASKSEILAMWEKGWTCMFDTFNSLQEEDLEKTIHIRTEPLIALDAINRQLSHLPYHVGQIVYIGKMLLKDQWESLSIAKGRSDDFNQQMASGNK</sequence>
<reference evidence="1 2" key="2">
    <citation type="submission" date="2019-09" db="EMBL/GenBank/DDBJ databases">
        <authorList>
            <person name="Jin C."/>
        </authorList>
    </citation>
    <scope>NUCLEOTIDE SEQUENCE [LARGE SCALE GENOMIC DNA]</scope>
    <source>
        <strain evidence="1 2">BN140078</strain>
    </source>
</reference>
<dbReference type="Pfam" id="PF07609">
    <property type="entry name" value="DUF1572"/>
    <property type="match status" value="1"/>
</dbReference>
<evidence type="ECO:0000313" key="1">
    <source>
        <dbReference type="EMBL" id="KAA2243462.1"/>
    </source>
</evidence>
<dbReference type="EMBL" id="VUOC01000002">
    <property type="protein sequence ID" value="KAA2243462.1"/>
    <property type="molecule type" value="Genomic_DNA"/>
</dbReference>
<reference evidence="1 2" key="1">
    <citation type="submission" date="2019-09" db="EMBL/GenBank/DDBJ databases">
        <title>Chitinophaga ginsengihumi sp. nov., isolated from soil of ginseng rhizosphere.</title>
        <authorList>
            <person name="Lee J."/>
        </authorList>
    </citation>
    <scope>NUCLEOTIDE SEQUENCE [LARGE SCALE GENOMIC DNA]</scope>
    <source>
        <strain evidence="1 2">BN140078</strain>
    </source>
</reference>
<dbReference type="InterPro" id="IPR034660">
    <property type="entry name" value="DinB/YfiT-like"/>
</dbReference>
<dbReference type="RefSeq" id="WP_149838337.1">
    <property type="nucleotide sequence ID" value="NZ_VUOC01000002.1"/>
</dbReference>
<gene>
    <name evidence="1" type="ORF">F0L74_13280</name>
</gene>
<organism evidence="1 2">
    <name type="scientific">Chitinophaga agrisoli</name>
    <dbReference type="NCBI Taxonomy" id="2607653"/>
    <lineage>
        <taxon>Bacteria</taxon>
        <taxon>Pseudomonadati</taxon>
        <taxon>Bacteroidota</taxon>
        <taxon>Chitinophagia</taxon>
        <taxon>Chitinophagales</taxon>
        <taxon>Chitinophagaceae</taxon>
        <taxon>Chitinophaga</taxon>
    </lineage>
</organism>
<dbReference type="Gene3D" id="1.20.120.450">
    <property type="entry name" value="dinb family like domain"/>
    <property type="match status" value="1"/>
</dbReference>
<dbReference type="AlphaFoldDB" id="A0A5B2VYT7"/>
<accession>A0A5B2VYT7</accession>
<dbReference type="Proteomes" id="UP000324611">
    <property type="component" value="Unassembled WGS sequence"/>
</dbReference>
<keyword evidence="2" id="KW-1185">Reference proteome</keyword>
<protein>
    <submittedName>
        <fullName evidence="1">DUF1572 domain-containing protein</fullName>
    </submittedName>
</protein>
<comment type="caution">
    <text evidence="1">The sequence shown here is derived from an EMBL/GenBank/DDBJ whole genome shotgun (WGS) entry which is preliminary data.</text>
</comment>
<proteinExistence type="predicted"/>
<evidence type="ECO:0000313" key="2">
    <source>
        <dbReference type="Proteomes" id="UP000324611"/>
    </source>
</evidence>
<dbReference type="InterPro" id="IPR011466">
    <property type="entry name" value="DUF1572"/>
</dbReference>
<name>A0A5B2VYT7_9BACT</name>
<dbReference type="SUPFAM" id="SSF109854">
    <property type="entry name" value="DinB/YfiT-like putative metalloenzymes"/>
    <property type="match status" value="1"/>
</dbReference>